<accession>A0A0A9E705</accession>
<protein>
    <submittedName>
        <fullName evidence="1">Uncharacterized protein</fullName>
    </submittedName>
</protein>
<reference evidence="1" key="2">
    <citation type="journal article" date="2015" name="Data Brief">
        <title>Shoot transcriptome of the giant reed, Arundo donax.</title>
        <authorList>
            <person name="Barrero R.A."/>
            <person name="Guerrero F.D."/>
            <person name="Moolhuijzen P."/>
            <person name="Goolsby J.A."/>
            <person name="Tidwell J."/>
            <person name="Bellgard S.E."/>
            <person name="Bellgard M.I."/>
        </authorList>
    </citation>
    <scope>NUCLEOTIDE SEQUENCE</scope>
    <source>
        <tissue evidence="1">Shoot tissue taken approximately 20 cm above the soil surface</tissue>
    </source>
</reference>
<proteinExistence type="predicted"/>
<name>A0A0A9E705_ARUDO</name>
<dbReference type="AlphaFoldDB" id="A0A0A9E705"/>
<sequence>MIPPPKINAKKSPKNQ</sequence>
<reference evidence="1" key="1">
    <citation type="submission" date="2014-09" db="EMBL/GenBank/DDBJ databases">
        <authorList>
            <person name="Magalhaes I.L.F."/>
            <person name="Oliveira U."/>
            <person name="Santos F.R."/>
            <person name="Vidigal T.H.D.A."/>
            <person name="Brescovit A.D."/>
            <person name="Santos A.J."/>
        </authorList>
    </citation>
    <scope>NUCLEOTIDE SEQUENCE</scope>
    <source>
        <tissue evidence="1">Shoot tissue taken approximately 20 cm above the soil surface</tissue>
    </source>
</reference>
<dbReference type="EMBL" id="GBRH01201346">
    <property type="protein sequence ID" value="JAD96549.1"/>
    <property type="molecule type" value="Transcribed_RNA"/>
</dbReference>
<evidence type="ECO:0000313" key="1">
    <source>
        <dbReference type="EMBL" id="JAD96549.1"/>
    </source>
</evidence>
<organism evidence="1">
    <name type="scientific">Arundo donax</name>
    <name type="common">Giant reed</name>
    <name type="synonym">Donax arundinaceus</name>
    <dbReference type="NCBI Taxonomy" id="35708"/>
    <lineage>
        <taxon>Eukaryota</taxon>
        <taxon>Viridiplantae</taxon>
        <taxon>Streptophyta</taxon>
        <taxon>Embryophyta</taxon>
        <taxon>Tracheophyta</taxon>
        <taxon>Spermatophyta</taxon>
        <taxon>Magnoliopsida</taxon>
        <taxon>Liliopsida</taxon>
        <taxon>Poales</taxon>
        <taxon>Poaceae</taxon>
        <taxon>PACMAD clade</taxon>
        <taxon>Arundinoideae</taxon>
        <taxon>Arundineae</taxon>
        <taxon>Arundo</taxon>
    </lineage>
</organism>